<evidence type="ECO:0000256" key="6">
    <source>
        <dbReference type="ARBA" id="ARBA00022989"/>
    </source>
</evidence>
<dbReference type="AlphaFoldDB" id="A0A2J8X7S2"/>
<name>A0A2J8X7S2_PONAB</name>
<evidence type="ECO:0000256" key="5">
    <source>
        <dbReference type="ARBA" id="ARBA00022729"/>
    </source>
</evidence>
<evidence type="ECO:0000256" key="3">
    <source>
        <dbReference type="ARBA" id="ARBA00022449"/>
    </source>
</evidence>
<evidence type="ECO:0000256" key="2">
    <source>
        <dbReference type="ARBA" id="ARBA00022448"/>
    </source>
</evidence>
<accession>A0A2J8X7S2</accession>
<protein>
    <submittedName>
        <fullName evidence="11">TMCO3 isoform 1</fullName>
    </submittedName>
    <submittedName>
        <fullName evidence="12">TMCO3 isoform 2</fullName>
    </submittedName>
</protein>
<dbReference type="InterPro" id="IPR038770">
    <property type="entry name" value="Na+/solute_symporter_sf"/>
</dbReference>
<evidence type="ECO:0000256" key="7">
    <source>
        <dbReference type="ARBA" id="ARBA00023065"/>
    </source>
</evidence>
<gene>
    <name evidence="12" type="ORF">CR201_G0004106</name>
</gene>
<dbReference type="GO" id="GO:0015386">
    <property type="term" value="F:potassium:proton antiporter activity"/>
    <property type="evidence" value="ECO:0007669"/>
    <property type="project" value="InterPro"/>
</dbReference>
<keyword evidence="4 9" id="KW-0812">Transmembrane</keyword>
<dbReference type="PANTHER" id="PTHR16254">
    <property type="entry name" value="POTASSIUM/PROTON ANTIPORTER-RELATED"/>
    <property type="match status" value="1"/>
</dbReference>
<evidence type="ECO:0000256" key="1">
    <source>
        <dbReference type="ARBA" id="ARBA00004141"/>
    </source>
</evidence>
<evidence type="ECO:0000256" key="4">
    <source>
        <dbReference type="ARBA" id="ARBA00022692"/>
    </source>
</evidence>
<feature type="transmembrane region" description="Helical" evidence="9">
    <location>
        <begin position="63"/>
        <end position="81"/>
    </location>
</feature>
<feature type="domain" description="Cation/H+ exchanger transmembrane" evidence="10">
    <location>
        <begin position="5"/>
        <end position="169"/>
    </location>
</feature>
<sequence length="206" mass="22514">MESKGNKEILILGISAFIFLMLTVTELLDVSMELGCFLAGALISSQGPVVTEIATSIEPIRDFLAIVFFASIGLHVFPTFVAYELTVLVFLTLSVVVMKFLLAALVLSLILPRSSQYIKWIVSAGLAQVSEFSFVLGSRARRAGVISREVYLLILSVTTLSLLLAPVLWRAAISRPHLPTLALHIEGTEAFEPYRISIEGTEAFEP</sequence>
<feature type="transmembrane region" description="Helical" evidence="9">
    <location>
        <begin position="117"/>
        <end position="138"/>
    </location>
</feature>
<dbReference type="GO" id="GO:0016020">
    <property type="term" value="C:membrane"/>
    <property type="evidence" value="ECO:0007669"/>
    <property type="project" value="UniProtKB-SubCell"/>
</dbReference>
<dbReference type="Gene3D" id="1.20.1530.20">
    <property type="match status" value="1"/>
</dbReference>
<proteinExistence type="predicted"/>
<keyword evidence="7" id="KW-0406">Ion transport</keyword>
<dbReference type="EMBL" id="NDHI03003370">
    <property type="protein sequence ID" value="PNJ78090.1"/>
    <property type="molecule type" value="Genomic_DNA"/>
</dbReference>
<organism evidence="12">
    <name type="scientific">Pongo abelii</name>
    <name type="common">Sumatran orangutan</name>
    <name type="synonym">Pongo pygmaeus abelii</name>
    <dbReference type="NCBI Taxonomy" id="9601"/>
    <lineage>
        <taxon>Eukaryota</taxon>
        <taxon>Metazoa</taxon>
        <taxon>Chordata</taxon>
        <taxon>Craniata</taxon>
        <taxon>Vertebrata</taxon>
        <taxon>Euteleostomi</taxon>
        <taxon>Mammalia</taxon>
        <taxon>Eutheria</taxon>
        <taxon>Euarchontoglires</taxon>
        <taxon>Primates</taxon>
        <taxon>Haplorrhini</taxon>
        <taxon>Catarrhini</taxon>
        <taxon>Hominidae</taxon>
        <taxon>Pongo</taxon>
    </lineage>
</organism>
<keyword evidence="5" id="KW-0732">Signal</keyword>
<feature type="transmembrane region" description="Helical" evidence="9">
    <location>
        <begin position="150"/>
        <end position="169"/>
    </location>
</feature>
<keyword evidence="6 9" id="KW-1133">Transmembrane helix</keyword>
<evidence type="ECO:0000256" key="9">
    <source>
        <dbReference type="SAM" id="Phobius"/>
    </source>
</evidence>
<dbReference type="InterPro" id="IPR006153">
    <property type="entry name" value="Cation/H_exchanger_TM"/>
</dbReference>
<evidence type="ECO:0000313" key="11">
    <source>
        <dbReference type="EMBL" id="PNJ78089.1"/>
    </source>
</evidence>
<dbReference type="InterPro" id="IPR045158">
    <property type="entry name" value="KEA4/5/6-like"/>
</dbReference>
<feature type="transmembrane region" description="Helical" evidence="9">
    <location>
        <begin position="88"/>
        <end position="111"/>
    </location>
</feature>
<comment type="caution">
    <text evidence="12">The sequence shown here is derived from an EMBL/GenBank/DDBJ whole genome shotgun (WGS) entry which is preliminary data.</text>
</comment>
<dbReference type="Pfam" id="PF00999">
    <property type="entry name" value="Na_H_Exchanger"/>
    <property type="match status" value="1"/>
</dbReference>
<comment type="subcellular location">
    <subcellularLocation>
        <location evidence="1">Membrane</location>
        <topology evidence="1">Multi-pass membrane protein</topology>
    </subcellularLocation>
</comment>
<evidence type="ECO:0000259" key="10">
    <source>
        <dbReference type="Pfam" id="PF00999"/>
    </source>
</evidence>
<feature type="transmembrane region" description="Helical" evidence="9">
    <location>
        <begin position="9"/>
        <end position="28"/>
    </location>
</feature>
<keyword evidence="2" id="KW-0813">Transport</keyword>
<dbReference type="PANTHER" id="PTHR16254:SF14">
    <property type="entry name" value="TRANSMEMBRANE AND COILED-COIL DOMAIN-CONTAINING PROTEIN 3"/>
    <property type="match status" value="1"/>
</dbReference>
<evidence type="ECO:0000313" key="12">
    <source>
        <dbReference type="EMBL" id="PNJ78090.1"/>
    </source>
</evidence>
<reference evidence="12" key="1">
    <citation type="submission" date="2017-12" db="EMBL/GenBank/DDBJ databases">
        <title>High-resolution comparative analysis of great ape genomes.</title>
        <authorList>
            <person name="Pollen A."/>
            <person name="Hastie A."/>
            <person name="Hormozdiari F."/>
            <person name="Dougherty M."/>
            <person name="Liu R."/>
            <person name="Chaisson M."/>
            <person name="Hoppe E."/>
            <person name="Hill C."/>
            <person name="Pang A."/>
            <person name="Hillier L."/>
            <person name="Baker C."/>
            <person name="Armstrong J."/>
            <person name="Shendure J."/>
            <person name="Paten B."/>
            <person name="Wilson R."/>
            <person name="Chao H."/>
            <person name="Schneider V."/>
            <person name="Ventura M."/>
            <person name="Kronenberg Z."/>
            <person name="Murali S."/>
            <person name="Gordon D."/>
            <person name="Cantsilieris S."/>
            <person name="Munson K."/>
            <person name="Nelson B."/>
            <person name="Raja A."/>
            <person name="Underwood J."/>
            <person name="Diekhans M."/>
            <person name="Fiddes I."/>
            <person name="Haussler D."/>
            <person name="Eichler E."/>
        </authorList>
    </citation>
    <scope>NUCLEOTIDE SEQUENCE [LARGE SCALE GENOMIC DNA]</scope>
    <source>
        <strain evidence="12">Susie</strain>
    </source>
</reference>
<evidence type="ECO:0000256" key="8">
    <source>
        <dbReference type="ARBA" id="ARBA00023136"/>
    </source>
</evidence>
<dbReference type="EMBL" id="NDHI03003370">
    <property type="protein sequence ID" value="PNJ78089.1"/>
    <property type="molecule type" value="Genomic_DNA"/>
</dbReference>
<keyword evidence="8 9" id="KW-0472">Membrane</keyword>
<keyword evidence="3" id="KW-0050">Antiport</keyword>